<organism evidence="1">
    <name type="scientific">Rhizophora mucronata</name>
    <name type="common">Asiatic mangrove</name>
    <dbReference type="NCBI Taxonomy" id="61149"/>
    <lineage>
        <taxon>Eukaryota</taxon>
        <taxon>Viridiplantae</taxon>
        <taxon>Streptophyta</taxon>
        <taxon>Embryophyta</taxon>
        <taxon>Tracheophyta</taxon>
        <taxon>Spermatophyta</taxon>
        <taxon>Magnoliopsida</taxon>
        <taxon>eudicotyledons</taxon>
        <taxon>Gunneridae</taxon>
        <taxon>Pentapetalae</taxon>
        <taxon>rosids</taxon>
        <taxon>fabids</taxon>
        <taxon>Malpighiales</taxon>
        <taxon>Rhizophoraceae</taxon>
        <taxon>Rhizophora</taxon>
    </lineage>
</organism>
<protein>
    <submittedName>
        <fullName evidence="1">Uncharacterized protein</fullName>
    </submittedName>
</protein>
<proteinExistence type="predicted"/>
<evidence type="ECO:0000313" key="1">
    <source>
        <dbReference type="EMBL" id="MBW86128.1"/>
    </source>
</evidence>
<dbReference type="EMBL" id="GGEC01005645">
    <property type="protein sequence ID" value="MBW86128.1"/>
    <property type="molecule type" value="Transcribed_RNA"/>
</dbReference>
<name>A0A2P2IY36_RHIMU</name>
<reference evidence="1" key="1">
    <citation type="submission" date="2018-02" db="EMBL/GenBank/DDBJ databases">
        <title>Rhizophora mucronata_Transcriptome.</title>
        <authorList>
            <person name="Meera S.P."/>
            <person name="Sreeshan A."/>
            <person name="Augustine A."/>
        </authorList>
    </citation>
    <scope>NUCLEOTIDE SEQUENCE</scope>
    <source>
        <tissue evidence="1">Leaf</tissue>
    </source>
</reference>
<accession>A0A2P2IY36</accession>
<sequence>MTFIIAEVTLHHIWFSNWILVMLSARRGAMEIRYDETFGCNLKRCSS</sequence>
<dbReference type="AlphaFoldDB" id="A0A2P2IY36"/>